<evidence type="ECO:0000313" key="17">
    <source>
        <dbReference type="Proteomes" id="UP000245341"/>
    </source>
</evidence>
<feature type="signal peptide" evidence="16">
    <location>
        <begin position="1"/>
        <end position="18"/>
    </location>
</feature>
<evidence type="ECO:0000256" key="2">
    <source>
        <dbReference type="ARBA" id="ARBA00006375"/>
    </source>
</evidence>
<dbReference type="SUPFAM" id="SSF103506">
    <property type="entry name" value="Mitochondrial carrier"/>
    <property type="match status" value="1"/>
</dbReference>
<evidence type="ECO:0000256" key="10">
    <source>
        <dbReference type="ARBA" id="ARBA00056614"/>
    </source>
</evidence>
<dbReference type="KEGG" id="lww:102739826"/>
<dbReference type="GO" id="GO:0061564">
    <property type="term" value="P:axon development"/>
    <property type="evidence" value="ECO:0007669"/>
    <property type="project" value="TreeGrafter"/>
</dbReference>
<dbReference type="RefSeq" id="XP_006743306.1">
    <property type="nucleotide sequence ID" value="XM_006743243.2"/>
</dbReference>
<evidence type="ECO:0000256" key="16">
    <source>
        <dbReference type="SAM" id="SignalP"/>
    </source>
</evidence>
<evidence type="ECO:0000256" key="3">
    <source>
        <dbReference type="ARBA" id="ARBA00022448"/>
    </source>
</evidence>
<dbReference type="PROSITE" id="PS50920">
    <property type="entry name" value="SOLCAR"/>
    <property type="match status" value="1"/>
</dbReference>
<keyword evidence="4 14" id="KW-0812">Transmembrane</keyword>
<dbReference type="Proteomes" id="UP000245341">
    <property type="component" value="Unplaced"/>
</dbReference>
<dbReference type="InterPro" id="IPR018108">
    <property type="entry name" value="MCP_transmembrane"/>
</dbReference>
<evidence type="ECO:0000256" key="15">
    <source>
        <dbReference type="RuleBase" id="RU000488"/>
    </source>
</evidence>
<comment type="subcellular location">
    <subcellularLocation>
        <location evidence="1">Mitochondrion outer membrane</location>
        <topology evidence="1">Multi-pass membrane protein</topology>
    </subcellularLocation>
</comment>
<evidence type="ECO:0000256" key="6">
    <source>
        <dbReference type="ARBA" id="ARBA00022787"/>
    </source>
</evidence>
<dbReference type="FunFam" id="1.50.40.10:FF:000057">
    <property type="entry name" value="Solute carrier family 25 member 46"/>
    <property type="match status" value="1"/>
</dbReference>
<dbReference type="GO" id="GO:0090149">
    <property type="term" value="P:mitochondrial membrane fission"/>
    <property type="evidence" value="ECO:0007669"/>
    <property type="project" value="InterPro"/>
</dbReference>
<proteinExistence type="inferred from homology"/>
<dbReference type="InterPro" id="IPR039158">
    <property type="entry name" value="SLC25A46"/>
</dbReference>
<evidence type="ECO:0000256" key="11">
    <source>
        <dbReference type="ARBA" id="ARBA00066011"/>
    </source>
</evidence>
<keyword evidence="9 14" id="KW-0472">Membrane</keyword>
<accession>A0A2U3YHV7</accession>
<dbReference type="GeneID" id="102739826"/>
<dbReference type="PANTHER" id="PTHR21252">
    <property type="entry name" value="TB1 PROTEIN-RELATED"/>
    <property type="match status" value="1"/>
</dbReference>
<comment type="function">
    <text evidence="10">Transmembrane protein of the mitochondrial outer membrane that controls mitochondrial organization. May regulate the assembly of the MICOS (mitochondrial contact site and cristae organizing system) complex which is essential to the biogenesis and dynamics of mitochondrial cristae, the inwards folds of the inner mitochondrial membrane. Through its interaction with the EMC (endoplasmic reticulum membrane protein complex), could regulate mitochondrial lipid homeostasis and thereby mitochondrial fission.</text>
</comment>
<feature type="repeat" description="Solcar" evidence="14">
    <location>
        <begin position="148"/>
        <end position="250"/>
    </location>
</feature>
<feature type="chain" id="PRO_5015750033" description="Mitochondrial outer membrane protein SLC25A46" evidence="16">
    <location>
        <begin position="19"/>
        <end position="255"/>
    </location>
</feature>
<organism evidence="17 18">
    <name type="scientific">Leptonychotes weddellii</name>
    <name type="common">Weddell seal</name>
    <name type="synonym">Otaria weddellii</name>
    <dbReference type="NCBI Taxonomy" id="9713"/>
    <lineage>
        <taxon>Eukaryota</taxon>
        <taxon>Metazoa</taxon>
        <taxon>Chordata</taxon>
        <taxon>Craniata</taxon>
        <taxon>Vertebrata</taxon>
        <taxon>Euteleostomi</taxon>
        <taxon>Mammalia</taxon>
        <taxon>Eutheria</taxon>
        <taxon>Laurasiatheria</taxon>
        <taxon>Carnivora</taxon>
        <taxon>Caniformia</taxon>
        <taxon>Pinnipedia</taxon>
        <taxon>Phocidae</taxon>
        <taxon>Monachinae</taxon>
        <taxon>Lobodontini</taxon>
        <taxon>Leptonychotes</taxon>
    </lineage>
</organism>
<evidence type="ECO:0000256" key="8">
    <source>
        <dbReference type="ARBA" id="ARBA00023128"/>
    </source>
</evidence>
<evidence type="ECO:0000256" key="13">
    <source>
        <dbReference type="ARBA" id="ARBA00076516"/>
    </source>
</evidence>
<evidence type="ECO:0000256" key="9">
    <source>
        <dbReference type="ARBA" id="ARBA00023136"/>
    </source>
</evidence>
<dbReference type="STRING" id="9713.A0A2U3YHV7"/>
<dbReference type="OrthoDB" id="2403262at2759"/>
<dbReference type="GO" id="GO:0005741">
    <property type="term" value="C:mitochondrial outer membrane"/>
    <property type="evidence" value="ECO:0007669"/>
    <property type="project" value="UniProtKB-SubCell"/>
</dbReference>
<keyword evidence="16" id="KW-0732">Signal</keyword>
<evidence type="ECO:0000256" key="12">
    <source>
        <dbReference type="ARBA" id="ARBA00073198"/>
    </source>
</evidence>
<evidence type="ECO:0000256" key="4">
    <source>
        <dbReference type="ARBA" id="ARBA00022692"/>
    </source>
</evidence>
<keyword evidence="8" id="KW-0496">Mitochondrion</keyword>
<keyword evidence="5" id="KW-0677">Repeat</keyword>
<keyword evidence="3 15" id="KW-0813">Transport</keyword>
<comment type="similarity">
    <text evidence="2 15">Belongs to the mitochondrial carrier (TC 2.A.29) family.</text>
</comment>
<evidence type="ECO:0000256" key="14">
    <source>
        <dbReference type="PROSITE-ProRule" id="PRU00282"/>
    </source>
</evidence>
<evidence type="ECO:0000256" key="1">
    <source>
        <dbReference type="ARBA" id="ARBA00004374"/>
    </source>
</evidence>
<keyword evidence="6" id="KW-1000">Mitochondrion outer membrane</keyword>
<evidence type="ECO:0000313" key="18">
    <source>
        <dbReference type="RefSeq" id="XP_006743306.1"/>
    </source>
</evidence>
<name>A0A2U3YHV7_LEPWE</name>
<gene>
    <name evidence="18" type="primary">LOC102739826</name>
</gene>
<dbReference type="PANTHER" id="PTHR21252:SF2">
    <property type="entry name" value="MITOCHONDRIAL OUTER MEMBRANE PROTEIN SLC25A46"/>
    <property type="match status" value="1"/>
</dbReference>
<dbReference type="Gene3D" id="1.50.40.10">
    <property type="entry name" value="Mitochondrial carrier domain"/>
    <property type="match status" value="1"/>
</dbReference>
<keyword evidence="17" id="KW-1185">Reference proteome</keyword>
<reference evidence="18" key="1">
    <citation type="submission" date="2025-08" db="UniProtKB">
        <authorList>
            <consortium name="RefSeq"/>
        </authorList>
    </citation>
    <scope>IDENTIFICATION</scope>
    <source>
        <tissue evidence="18">Liver</tissue>
    </source>
</reference>
<dbReference type="Pfam" id="PF00153">
    <property type="entry name" value="Mito_carr"/>
    <property type="match status" value="1"/>
</dbReference>
<sequence length="255" mass="28671">MPTILTPFYLVLLLLADAKRQEKSIRDIKIGLKDLKLSLFADEIFVCLENPNISIIKLKNFSKSEIIRDNTGILECVKEGIGRVIGLGVPHSKRLLPLLSLIFPTVLHGVLHYIISSVIQKFVLLILKRKTYSSRLAESTSPVQSMLDAYFPELIANFAASLCSDVILYPLETVLHRLHIQGTRTIIDNTDLGYEVLPINTQYEGMRDCINTIRQEEGVLGFYKGFGAVIIQYTLHAAVLQITRIIYSTLLQNSV</sequence>
<dbReference type="InterPro" id="IPR023395">
    <property type="entry name" value="MCP_dom_sf"/>
</dbReference>
<keyword evidence="7" id="KW-1133">Transmembrane helix</keyword>
<evidence type="ECO:0000256" key="7">
    <source>
        <dbReference type="ARBA" id="ARBA00022989"/>
    </source>
</evidence>
<evidence type="ECO:0000256" key="5">
    <source>
        <dbReference type="ARBA" id="ARBA00022737"/>
    </source>
</evidence>
<comment type="subunit">
    <text evidence="11">Associates with the mitochondrial contact site and cristae organizing system (MICOS) complex. May associate with the endoplasmic reticulum membrane protein complex (EMC).</text>
</comment>
<dbReference type="AlphaFoldDB" id="A0A2U3YHV7"/>
<protein>
    <recommendedName>
        <fullName evidence="12">Mitochondrial outer membrane protein SLC25A46</fullName>
    </recommendedName>
    <alternativeName>
        <fullName evidence="13">Solute carrier family 25 member 46</fullName>
    </alternativeName>
</protein>